<dbReference type="Proteomes" id="UP000838756">
    <property type="component" value="Unassembled WGS sequence"/>
</dbReference>
<organism evidence="1 2">
    <name type="scientific">Pararge aegeria aegeria</name>
    <dbReference type="NCBI Taxonomy" id="348720"/>
    <lineage>
        <taxon>Eukaryota</taxon>
        <taxon>Metazoa</taxon>
        <taxon>Ecdysozoa</taxon>
        <taxon>Arthropoda</taxon>
        <taxon>Hexapoda</taxon>
        <taxon>Insecta</taxon>
        <taxon>Pterygota</taxon>
        <taxon>Neoptera</taxon>
        <taxon>Endopterygota</taxon>
        <taxon>Lepidoptera</taxon>
        <taxon>Glossata</taxon>
        <taxon>Ditrysia</taxon>
        <taxon>Papilionoidea</taxon>
        <taxon>Nymphalidae</taxon>
        <taxon>Satyrinae</taxon>
        <taxon>Satyrini</taxon>
        <taxon>Parargina</taxon>
        <taxon>Pararge</taxon>
    </lineage>
</organism>
<reference evidence="1" key="1">
    <citation type="submission" date="2022-03" db="EMBL/GenBank/DDBJ databases">
        <authorList>
            <person name="Lindestad O."/>
        </authorList>
    </citation>
    <scope>NUCLEOTIDE SEQUENCE</scope>
</reference>
<protein>
    <submittedName>
        <fullName evidence="1">Jg13857 protein</fullName>
    </submittedName>
</protein>
<proteinExistence type="predicted"/>
<keyword evidence="2" id="KW-1185">Reference proteome</keyword>
<comment type="caution">
    <text evidence="1">The sequence shown here is derived from an EMBL/GenBank/DDBJ whole genome shotgun (WGS) entry which is preliminary data.</text>
</comment>
<evidence type="ECO:0000313" key="2">
    <source>
        <dbReference type="Proteomes" id="UP000838756"/>
    </source>
</evidence>
<sequence>MSEHPESKLVHLLNVCLLLKIIPLWPRLVWMKCFPICILVEIPLSLILLESSIIYIWKPLQEYLLLYSDDILVYMYEDTKFEWIICPLCCGKSGCSEIFTSLLLKIDALNKSVTHLQTDFNLDISMFRVEIATTIWTIQPPELRDRFKRYLIKQKSLYRQCGLQIGRVLYAFP</sequence>
<dbReference type="OrthoDB" id="7422469at2759"/>
<dbReference type="AlphaFoldDB" id="A0A8S4S9D8"/>
<accession>A0A8S4S9D8</accession>
<evidence type="ECO:0000313" key="1">
    <source>
        <dbReference type="EMBL" id="CAH2252042.1"/>
    </source>
</evidence>
<dbReference type="EMBL" id="CAKXAJ010026031">
    <property type="protein sequence ID" value="CAH2252042.1"/>
    <property type="molecule type" value="Genomic_DNA"/>
</dbReference>
<name>A0A8S4S9D8_9NEOP</name>
<gene>
    <name evidence="1" type="primary">jg13857</name>
    <name evidence="1" type="ORF">PAEG_LOCUS22362</name>
</gene>